<dbReference type="EMBL" id="JBHUMF010000021">
    <property type="protein sequence ID" value="MFD2680922.1"/>
    <property type="molecule type" value="Genomic_DNA"/>
</dbReference>
<organism evidence="1 2">
    <name type="scientific">Bacillus seohaeanensis</name>
    <dbReference type="NCBI Taxonomy" id="284580"/>
    <lineage>
        <taxon>Bacteria</taxon>
        <taxon>Bacillati</taxon>
        <taxon>Bacillota</taxon>
        <taxon>Bacilli</taxon>
        <taxon>Bacillales</taxon>
        <taxon>Bacillaceae</taxon>
        <taxon>Bacillus</taxon>
    </lineage>
</organism>
<reference evidence="2" key="1">
    <citation type="journal article" date="2019" name="Int. J. Syst. Evol. Microbiol.">
        <title>The Global Catalogue of Microorganisms (GCM) 10K type strain sequencing project: providing services to taxonomists for standard genome sequencing and annotation.</title>
        <authorList>
            <consortium name="The Broad Institute Genomics Platform"/>
            <consortium name="The Broad Institute Genome Sequencing Center for Infectious Disease"/>
            <person name="Wu L."/>
            <person name="Ma J."/>
        </authorList>
    </citation>
    <scope>NUCLEOTIDE SEQUENCE [LARGE SCALE GENOMIC DNA]</scope>
    <source>
        <strain evidence="2">KCTC 3913</strain>
    </source>
</reference>
<proteinExistence type="predicted"/>
<accession>A0ABW5RQG1</accession>
<evidence type="ECO:0000313" key="2">
    <source>
        <dbReference type="Proteomes" id="UP001597506"/>
    </source>
</evidence>
<evidence type="ECO:0008006" key="3">
    <source>
        <dbReference type="Google" id="ProtNLM"/>
    </source>
</evidence>
<dbReference type="RefSeq" id="WP_377934740.1">
    <property type="nucleotide sequence ID" value="NZ_JBHUMF010000021.1"/>
</dbReference>
<gene>
    <name evidence="1" type="ORF">ACFSUL_09225</name>
</gene>
<name>A0ABW5RQG1_9BACI</name>
<evidence type="ECO:0000313" key="1">
    <source>
        <dbReference type="EMBL" id="MFD2680922.1"/>
    </source>
</evidence>
<protein>
    <recommendedName>
        <fullName evidence="3">Group-specific protein</fullName>
    </recommendedName>
</protein>
<comment type="caution">
    <text evidence="1">The sequence shown here is derived from an EMBL/GenBank/DDBJ whole genome shotgun (WGS) entry which is preliminary data.</text>
</comment>
<dbReference type="Proteomes" id="UP001597506">
    <property type="component" value="Unassembled WGS sequence"/>
</dbReference>
<keyword evidence="2" id="KW-1185">Reference proteome</keyword>
<sequence length="78" mass="8986">MDINQLMTCFCKTREIQSLYTNLLHDKELSQEERELIVGLVQCAADSSKKIKNLCNSEKDSSNEVRERYMDNDGNKGL</sequence>